<evidence type="ECO:0000256" key="1">
    <source>
        <dbReference type="ARBA" id="ARBA00022801"/>
    </source>
</evidence>
<organism evidence="3 4">
    <name type="scientific">Lodderomyces beijingensis</name>
    <dbReference type="NCBI Taxonomy" id="1775926"/>
    <lineage>
        <taxon>Eukaryota</taxon>
        <taxon>Fungi</taxon>
        <taxon>Dikarya</taxon>
        <taxon>Ascomycota</taxon>
        <taxon>Saccharomycotina</taxon>
        <taxon>Pichiomycetes</taxon>
        <taxon>Debaryomycetaceae</taxon>
        <taxon>Candida/Lodderomyces clade</taxon>
        <taxon>Lodderomyces</taxon>
    </lineage>
</organism>
<dbReference type="InterPro" id="IPR029021">
    <property type="entry name" value="Prot-tyrosine_phosphatase-like"/>
</dbReference>
<protein>
    <submittedName>
        <fullName evidence="3">Uncharacterized protein</fullName>
    </submittedName>
</protein>
<dbReference type="PANTHER" id="PTHR31126:SF74">
    <property type="entry name" value="TYROSINE-PROTEIN PHOSPHATASE-LIKE PROTEIN OCA2"/>
    <property type="match status" value="1"/>
</dbReference>
<keyword evidence="1" id="KW-0378">Hydrolase</keyword>
<evidence type="ECO:0000313" key="3">
    <source>
        <dbReference type="EMBL" id="CAK9439671.1"/>
    </source>
</evidence>
<evidence type="ECO:0000256" key="2">
    <source>
        <dbReference type="SAM" id="MobiDB-lite"/>
    </source>
</evidence>
<keyword evidence="4" id="KW-1185">Reference proteome</keyword>
<sequence length="310" mass="35228">MRAETSTRPRYCIQPHLPAASLRNSLTTVKRIRTTSEPPSPAYSPPEEVAYRDIGGYFWQMMDPAVDRSSSSTDSNGTKIQDTELIPLPRAAASATTPTDNSPTLETHIGINLVPPLNFSLVEDGIYRSGFPMPINYPFLQQVNLKTIIYLGDLGHQDHESPSSSDNSNKKKKKKKKDKDGSVDILNQYIEWIESQETITFHNLQVESSQEPFNKPEEQEQTLQSLTTALQLILDKSNYPILIHSNKGKHRTGLLVGLMRNLLQGWCLSGIFEEYEKFAMGKFEYDLELIEIWQPELWVDDSKKPNFVRI</sequence>
<dbReference type="GeneID" id="92208967"/>
<feature type="region of interest" description="Disordered" evidence="2">
    <location>
        <begin position="156"/>
        <end position="179"/>
    </location>
</feature>
<dbReference type="InterPro" id="IPR004861">
    <property type="entry name" value="Siw14-like"/>
</dbReference>
<dbReference type="Proteomes" id="UP001497383">
    <property type="component" value="Chromosome 4"/>
</dbReference>
<gene>
    <name evidence="3" type="ORF">LODBEIA_P37710</name>
</gene>
<dbReference type="Pfam" id="PF03162">
    <property type="entry name" value="Y_phosphatase2"/>
    <property type="match status" value="1"/>
</dbReference>
<reference evidence="3 4" key="1">
    <citation type="submission" date="2024-03" db="EMBL/GenBank/DDBJ databases">
        <authorList>
            <person name="Brejova B."/>
        </authorList>
    </citation>
    <scope>NUCLEOTIDE SEQUENCE [LARGE SCALE GENOMIC DNA]</scope>
    <source>
        <strain evidence="3 4">CBS 14171</strain>
    </source>
</reference>
<dbReference type="Gene3D" id="3.90.190.10">
    <property type="entry name" value="Protein tyrosine phosphatase superfamily"/>
    <property type="match status" value="1"/>
</dbReference>
<evidence type="ECO:0000313" key="4">
    <source>
        <dbReference type="Proteomes" id="UP001497383"/>
    </source>
</evidence>
<proteinExistence type="predicted"/>
<dbReference type="PRINTS" id="PR01911">
    <property type="entry name" value="PFDSPHPHTASE"/>
</dbReference>
<name>A0ABP0ZQE2_9ASCO</name>
<dbReference type="SUPFAM" id="SSF52799">
    <property type="entry name" value="(Phosphotyrosine protein) phosphatases II"/>
    <property type="match status" value="1"/>
</dbReference>
<dbReference type="RefSeq" id="XP_066830709.1">
    <property type="nucleotide sequence ID" value="XM_066973918.1"/>
</dbReference>
<accession>A0ABP0ZQE2</accession>
<dbReference type="InterPro" id="IPR020428">
    <property type="entry name" value="PFA-DSPs"/>
</dbReference>
<dbReference type="EMBL" id="OZ022408">
    <property type="protein sequence ID" value="CAK9439671.1"/>
    <property type="molecule type" value="Genomic_DNA"/>
</dbReference>
<dbReference type="PANTHER" id="PTHR31126">
    <property type="entry name" value="TYROSINE-PROTEIN PHOSPHATASE"/>
    <property type="match status" value="1"/>
</dbReference>